<dbReference type="AlphaFoldDB" id="A0A842IA67"/>
<proteinExistence type="predicted"/>
<gene>
    <name evidence="2" type="ORF">H7F16_13530</name>
</gene>
<dbReference type="RefSeq" id="WP_185798163.1">
    <property type="nucleotide sequence ID" value="NZ_JACLQD010000004.1"/>
</dbReference>
<name>A0A842IA67_9RHOB</name>
<evidence type="ECO:0000313" key="2">
    <source>
        <dbReference type="EMBL" id="MBC2836535.1"/>
    </source>
</evidence>
<evidence type="ECO:0008006" key="4">
    <source>
        <dbReference type="Google" id="ProtNLM"/>
    </source>
</evidence>
<organism evidence="2 3">
    <name type="scientific">Paragemmobacter straminiformis</name>
    <dbReference type="NCBI Taxonomy" id="2045119"/>
    <lineage>
        <taxon>Bacteria</taxon>
        <taxon>Pseudomonadati</taxon>
        <taxon>Pseudomonadota</taxon>
        <taxon>Alphaproteobacteria</taxon>
        <taxon>Rhodobacterales</taxon>
        <taxon>Paracoccaceae</taxon>
        <taxon>Paragemmobacter</taxon>
    </lineage>
</organism>
<evidence type="ECO:0000313" key="3">
    <source>
        <dbReference type="Proteomes" id="UP000555411"/>
    </source>
</evidence>
<feature type="compositionally biased region" description="Pro residues" evidence="1">
    <location>
        <begin position="85"/>
        <end position="97"/>
    </location>
</feature>
<evidence type="ECO:0000256" key="1">
    <source>
        <dbReference type="SAM" id="MobiDB-lite"/>
    </source>
</evidence>
<feature type="region of interest" description="Disordered" evidence="1">
    <location>
        <begin position="65"/>
        <end position="97"/>
    </location>
</feature>
<keyword evidence="3" id="KW-1185">Reference proteome</keyword>
<accession>A0A842IA67</accession>
<dbReference type="Proteomes" id="UP000555411">
    <property type="component" value="Unassembled WGS sequence"/>
</dbReference>
<sequence length="169" mass="17012">MTGRIRLLSIVAVLLLGLLVLDRLFGIAPETPPPSTTDPAALAPAAGPALAALPAALADHPLFQPSRASANADPAAPSLTGLQPPLLPEPSTPPPAPEVLPVLLGVVTSPPPGGAFVGDTAGGPTVYLEPGEESRGLHLMTVASDRAVFHGPDGDVTLFLPTAIELGKQ</sequence>
<comment type="caution">
    <text evidence="2">The sequence shown here is derived from an EMBL/GenBank/DDBJ whole genome shotgun (WGS) entry which is preliminary data.</text>
</comment>
<dbReference type="EMBL" id="JACLQD010000004">
    <property type="protein sequence ID" value="MBC2836535.1"/>
    <property type="molecule type" value="Genomic_DNA"/>
</dbReference>
<reference evidence="2 3" key="1">
    <citation type="journal article" date="2017" name="Int. J. Syst. Evol. Microbiol.">
        <title>Gemmobacter straminiformis sp. nov., isolated from an artificial fountain.</title>
        <authorList>
            <person name="Kang J.Y."/>
            <person name="Kim M.J."/>
            <person name="Chun J."/>
            <person name="Son K.P."/>
            <person name="Jahng K.Y."/>
        </authorList>
    </citation>
    <scope>NUCLEOTIDE SEQUENCE [LARGE SCALE GENOMIC DNA]</scope>
    <source>
        <strain evidence="2 3">CAM-8</strain>
    </source>
</reference>
<protein>
    <recommendedName>
        <fullName evidence="4">Type II secretion system protein GspC N-terminal domain-containing protein</fullName>
    </recommendedName>
</protein>